<accession>B1Y3P4</accession>
<dbReference type="PANTHER" id="PTHR43681:SF1">
    <property type="entry name" value="SARCALUMENIN"/>
    <property type="match status" value="1"/>
</dbReference>
<proteinExistence type="predicted"/>
<gene>
    <name evidence="2" type="ordered locus">Lcho_3493</name>
</gene>
<name>B1Y3P4_LEPCP</name>
<dbReference type="KEGG" id="lch:Lcho_3493"/>
<dbReference type="InterPro" id="IPR027417">
    <property type="entry name" value="P-loop_NTPase"/>
</dbReference>
<organism evidence="2 3">
    <name type="scientific">Leptothrix cholodnii (strain ATCC 51168 / LMG 8142 / SP-6)</name>
    <name type="common">Leptothrix discophora (strain SP-6)</name>
    <dbReference type="NCBI Taxonomy" id="395495"/>
    <lineage>
        <taxon>Bacteria</taxon>
        <taxon>Pseudomonadati</taxon>
        <taxon>Pseudomonadota</taxon>
        <taxon>Betaproteobacteria</taxon>
        <taxon>Burkholderiales</taxon>
        <taxon>Sphaerotilaceae</taxon>
        <taxon>Leptothrix</taxon>
    </lineage>
</organism>
<sequence length="709" mass="79070">MPTFEHPSELPQEPFVRSLDAMGNWRAELEERVRDLVRFLREHALLDESANDLLDSLRQRLAGEKLVVAFVAEFSRGKSELINAIFFADAGRRIMPATPGRTTMCPVELGWDADESPGLSLLPIDTRLDGASLSELRGQPRAWVRQPIDIKDPEAFARALTAVMGTRGASVDEARALGFWNDEQLADNPPMSDDGLVEIPLWRHALINVPHPLLKRGLVVIDTPGLNAIGAEPELTVGLLPSAHVVVFVLGADTGVTKSDLEIWRDHLASQALTRYVVLNKIDALYDPLSSIELNEAQIARQCAQVAKTLEMPSSRVFPLSARQALEARVEGNARLLVDSRLLALEQALAQQLLPQRRAVFEQLTLEALAVVQQSTVRNLTDLRRHLAEQLSELRGLRGKNSSKVQLMLQRVSAETVEFEQCTTQLQALRAVHTRMLKDLLQCLAGEPLRVQVEGMIRSIRESLLKLGARRSFTQLFADLRSMLDEAQKRGQDIRDMLAASFTRLNTEFAFSLVPAPTPDLSRFRDDLALIERNYIQYLGLTQAMRLAQPRFLEQFRRMLMSRLRVVFESASSEIELWNRTASAQVDGQLRERRRAFKRRRESLERIQAASAELETRLGELEQQDERLAHIEAGLAALFEGARRSATRREFLHVGGDTVTTSTLQALAPAAVARPSEPVSMLALNQAFVGSAPASPGDRPDLGTHVIQV</sequence>
<dbReference type="Pfam" id="PF00350">
    <property type="entry name" value="Dynamin_N"/>
    <property type="match status" value="1"/>
</dbReference>
<dbReference type="HOGENOM" id="CLU_027322_0_0_4"/>
<evidence type="ECO:0000313" key="2">
    <source>
        <dbReference type="EMBL" id="ACB35747.1"/>
    </source>
</evidence>
<evidence type="ECO:0000259" key="1">
    <source>
        <dbReference type="Pfam" id="PF00350"/>
    </source>
</evidence>
<protein>
    <recommendedName>
        <fullName evidence="1">Dynamin N-terminal domain-containing protein</fullName>
    </recommendedName>
</protein>
<dbReference type="Proteomes" id="UP000001693">
    <property type="component" value="Chromosome"/>
</dbReference>
<dbReference type="Gene3D" id="3.40.50.300">
    <property type="entry name" value="P-loop containing nucleotide triphosphate hydrolases"/>
    <property type="match status" value="1"/>
</dbReference>
<feature type="domain" description="Dynamin N-terminal" evidence="1">
    <location>
        <begin position="68"/>
        <end position="282"/>
    </location>
</feature>
<reference evidence="2 3" key="1">
    <citation type="submission" date="2008-03" db="EMBL/GenBank/DDBJ databases">
        <title>Complete sequence of Leptothrix cholodnii SP-6.</title>
        <authorList>
            <consortium name="US DOE Joint Genome Institute"/>
            <person name="Copeland A."/>
            <person name="Lucas S."/>
            <person name="Lapidus A."/>
            <person name="Glavina del Rio T."/>
            <person name="Dalin E."/>
            <person name="Tice H."/>
            <person name="Bruce D."/>
            <person name="Goodwin L."/>
            <person name="Pitluck S."/>
            <person name="Chertkov O."/>
            <person name="Brettin T."/>
            <person name="Detter J.C."/>
            <person name="Han C."/>
            <person name="Kuske C.R."/>
            <person name="Schmutz J."/>
            <person name="Larimer F."/>
            <person name="Land M."/>
            <person name="Hauser L."/>
            <person name="Kyrpides N."/>
            <person name="Lykidis A."/>
            <person name="Emerson D."/>
            <person name="Richardson P."/>
        </authorList>
    </citation>
    <scope>NUCLEOTIDE SEQUENCE [LARGE SCALE GENOMIC DNA]</scope>
    <source>
        <strain evidence="3">ATCC 51168 / LMG 8142 / SP-6</strain>
    </source>
</reference>
<keyword evidence="3" id="KW-1185">Reference proteome</keyword>
<dbReference type="STRING" id="395495.Lcho_3493"/>
<evidence type="ECO:0000313" key="3">
    <source>
        <dbReference type="Proteomes" id="UP000001693"/>
    </source>
</evidence>
<dbReference type="AlphaFoldDB" id="B1Y3P4"/>
<dbReference type="eggNOG" id="COG0699">
    <property type="taxonomic scope" value="Bacteria"/>
</dbReference>
<dbReference type="PANTHER" id="PTHR43681">
    <property type="entry name" value="TRANSMEMBRANE GTPASE FZO"/>
    <property type="match status" value="1"/>
</dbReference>
<dbReference type="InterPro" id="IPR045063">
    <property type="entry name" value="Dynamin_N"/>
</dbReference>
<dbReference type="EMBL" id="CP001013">
    <property type="protein sequence ID" value="ACB35747.1"/>
    <property type="molecule type" value="Genomic_DNA"/>
</dbReference>
<dbReference type="OrthoDB" id="5295100at2"/>
<dbReference type="InterPro" id="IPR051943">
    <property type="entry name" value="TRAFAC_Dynamin-like_GTPase"/>
</dbReference>
<dbReference type="SUPFAM" id="SSF52540">
    <property type="entry name" value="P-loop containing nucleoside triphosphate hydrolases"/>
    <property type="match status" value="1"/>
</dbReference>